<feature type="compositionally biased region" description="Basic and acidic residues" evidence="1">
    <location>
        <begin position="82"/>
        <end position="107"/>
    </location>
</feature>
<dbReference type="Proteomes" id="UP000234323">
    <property type="component" value="Unassembled WGS sequence"/>
</dbReference>
<gene>
    <name evidence="2" type="ORF">RhiirA4_485657</name>
</gene>
<name>A0A2I1HQE6_9GLOM</name>
<evidence type="ECO:0000256" key="1">
    <source>
        <dbReference type="SAM" id="MobiDB-lite"/>
    </source>
</evidence>
<reference evidence="2 3" key="1">
    <citation type="submission" date="2015-10" db="EMBL/GenBank/DDBJ databases">
        <title>Genome analyses suggest a sexual origin of heterokaryosis in a supposedly ancient asexual fungus.</title>
        <authorList>
            <person name="Ropars J."/>
            <person name="Sedzielewska K."/>
            <person name="Noel J."/>
            <person name="Charron P."/>
            <person name="Farinelli L."/>
            <person name="Marton T."/>
            <person name="Kruger M."/>
            <person name="Pelin A."/>
            <person name="Brachmann A."/>
            <person name="Corradi N."/>
        </authorList>
    </citation>
    <scope>NUCLEOTIDE SEQUENCE [LARGE SCALE GENOMIC DNA]</scope>
    <source>
        <strain evidence="2 3">A4</strain>
    </source>
</reference>
<comment type="caution">
    <text evidence="2">The sequence shown here is derived from an EMBL/GenBank/DDBJ whole genome shotgun (WGS) entry which is preliminary data.</text>
</comment>
<proteinExistence type="predicted"/>
<feature type="region of interest" description="Disordered" evidence="1">
    <location>
        <begin position="37"/>
        <end position="107"/>
    </location>
</feature>
<keyword evidence="3" id="KW-1185">Reference proteome</keyword>
<dbReference type="AlphaFoldDB" id="A0A2I1HQE6"/>
<feature type="compositionally biased region" description="Basic residues" evidence="1">
    <location>
        <begin position="37"/>
        <end position="81"/>
    </location>
</feature>
<accession>A0A2I1HQE6</accession>
<dbReference type="EMBL" id="LLXI01004952">
    <property type="protein sequence ID" value="PKY61111.1"/>
    <property type="molecule type" value="Genomic_DNA"/>
</dbReference>
<sequence>MDSNEDLINIFEETENEIELIEKEKKYNKIVKKKIMKKIIKKQNKKMNKKKKPSRKRRPRKVRKKGRPKKVRGKEKGKRRKREGEKGRKGEKEKGGKEREREREREKGRISNINEYTTSKLNEEGRLWQNLTLSELRIFIAMLIYMESLSTHIKDISQKHYIPSSNVSVDEMIVRFSDCSSHTFQIKNKPIPKGKVAC</sequence>
<evidence type="ECO:0000313" key="2">
    <source>
        <dbReference type="EMBL" id="PKY61111.1"/>
    </source>
</evidence>
<protein>
    <submittedName>
        <fullName evidence="2">Uncharacterized protein</fullName>
    </submittedName>
</protein>
<organism evidence="2 3">
    <name type="scientific">Rhizophagus irregularis</name>
    <dbReference type="NCBI Taxonomy" id="588596"/>
    <lineage>
        <taxon>Eukaryota</taxon>
        <taxon>Fungi</taxon>
        <taxon>Fungi incertae sedis</taxon>
        <taxon>Mucoromycota</taxon>
        <taxon>Glomeromycotina</taxon>
        <taxon>Glomeromycetes</taxon>
        <taxon>Glomerales</taxon>
        <taxon>Glomeraceae</taxon>
        <taxon>Rhizophagus</taxon>
    </lineage>
</organism>
<evidence type="ECO:0000313" key="3">
    <source>
        <dbReference type="Proteomes" id="UP000234323"/>
    </source>
</evidence>